<evidence type="ECO:0000256" key="8">
    <source>
        <dbReference type="ARBA" id="ARBA00023239"/>
    </source>
</evidence>
<gene>
    <name evidence="11" type="ORF">C1SCF055_LOCUS21071</name>
</gene>
<dbReference type="GO" id="GO:0000287">
    <property type="term" value="F:magnesium ion binding"/>
    <property type="evidence" value="ECO:0007669"/>
    <property type="project" value="InterPro"/>
</dbReference>
<dbReference type="PRINTS" id="PR00148">
    <property type="entry name" value="ENOLASE"/>
</dbReference>
<evidence type="ECO:0000256" key="4">
    <source>
        <dbReference type="ARBA" id="ARBA00012058"/>
    </source>
</evidence>
<dbReference type="InterPro" id="IPR020810">
    <property type="entry name" value="Enolase_C"/>
</dbReference>
<feature type="compositionally biased region" description="Basic residues" evidence="9">
    <location>
        <begin position="396"/>
        <end position="407"/>
    </location>
</feature>
<dbReference type="SUPFAM" id="SSF51604">
    <property type="entry name" value="Enolase C-terminal domain-like"/>
    <property type="match status" value="1"/>
</dbReference>
<organism evidence="11">
    <name type="scientific">Cladocopium goreaui</name>
    <dbReference type="NCBI Taxonomy" id="2562237"/>
    <lineage>
        <taxon>Eukaryota</taxon>
        <taxon>Sar</taxon>
        <taxon>Alveolata</taxon>
        <taxon>Dinophyceae</taxon>
        <taxon>Suessiales</taxon>
        <taxon>Symbiodiniaceae</taxon>
        <taxon>Cladocopium</taxon>
    </lineage>
</organism>
<feature type="region of interest" description="Disordered" evidence="9">
    <location>
        <begin position="330"/>
        <end position="439"/>
    </location>
</feature>
<evidence type="ECO:0000256" key="6">
    <source>
        <dbReference type="ARBA" id="ARBA00022842"/>
    </source>
</evidence>
<evidence type="ECO:0000256" key="1">
    <source>
        <dbReference type="ARBA" id="ARBA00001946"/>
    </source>
</evidence>
<comment type="similarity">
    <text evidence="3">Belongs to the enolase family.</text>
</comment>
<comment type="pathway">
    <text evidence="2">Carbohydrate degradation; glycolysis; pyruvate from D-glyceraldehyde 3-phosphate: step 4/5.</text>
</comment>
<dbReference type="Proteomes" id="UP001152797">
    <property type="component" value="Unassembled WGS sequence"/>
</dbReference>
<evidence type="ECO:0000259" key="10">
    <source>
        <dbReference type="SMART" id="SM01192"/>
    </source>
</evidence>
<dbReference type="CDD" id="cd03313">
    <property type="entry name" value="enolase"/>
    <property type="match status" value="1"/>
</dbReference>
<dbReference type="InterPro" id="IPR000941">
    <property type="entry name" value="Enolase"/>
</dbReference>
<keyword evidence="7" id="KW-0324">Glycolysis</keyword>
<dbReference type="Pfam" id="PF00113">
    <property type="entry name" value="Enolase_C"/>
    <property type="match status" value="1"/>
</dbReference>
<comment type="cofactor">
    <cofactor evidence="1">
        <name>Mg(2+)</name>
        <dbReference type="ChEBI" id="CHEBI:18420"/>
    </cofactor>
</comment>
<name>A0A9P1CLK4_9DINO</name>
<dbReference type="AlphaFoldDB" id="A0A9P1CLK4"/>
<dbReference type="GO" id="GO:0000015">
    <property type="term" value="C:phosphopyruvate hydratase complex"/>
    <property type="evidence" value="ECO:0007669"/>
    <property type="project" value="InterPro"/>
</dbReference>
<keyword evidence="5" id="KW-0963">Cytoplasm</keyword>
<dbReference type="InterPro" id="IPR029063">
    <property type="entry name" value="SAM-dependent_MTases_sf"/>
</dbReference>
<evidence type="ECO:0000313" key="11">
    <source>
        <dbReference type="EMBL" id="CAI3994424.1"/>
    </source>
</evidence>
<sequence>MPVPSFNVINGGSHAGNRLACQEFMILPVGASSFKEAMIIGAEVYHNLKSVIKKKYGQDACNVGDEGGFAPNVQDNNEALDVLMEAIQKSGHAGKVKIGTDVAASEFYKSDEKCYDLDFKKEGGGGADMKKSVPQLIEYYKSWLSKYPFVSIEDPFDQDDWDAYKQFMAEVGKDQQIVGDDLLVTNPNRIKKALEVGACNALLLKVNQIGSITEAIEAANMSMDNGWGVMVSHRSGETEDSFIADLVVGLRTGQIKTGAPCRSERLAKYNQLIRIEEELGPICSGSAERRAISPLGDRLGFAGVNFRLRFDGEKPGFLLVMADEAAAEPAKPAEPVEPAVAPAAAEPAAAPEVNAASEAPLCSAKESEKGAEQTTGKVEETKKMVSPSASRSQGPKTRRDRRKKRSPQKTSGRRDKNPARSRRGRLPSGPANQPSNMVAGPIVRDGKAIYSYGNYDPYYKHRFDRCAEVDPRIQALLQFCGTDIFTDKVVLDVGCNSGFITFLVAALGARRVEGVDVDLSLITRALKHLRWLKQKGYKTM</sequence>
<dbReference type="EMBL" id="CAMXCT010001950">
    <property type="protein sequence ID" value="CAI3994424.1"/>
    <property type="molecule type" value="Genomic_DNA"/>
</dbReference>
<dbReference type="GO" id="GO:0006096">
    <property type="term" value="P:glycolytic process"/>
    <property type="evidence" value="ECO:0007669"/>
    <property type="project" value="UniProtKB-KW"/>
</dbReference>
<dbReference type="SMART" id="SM01192">
    <property type="entry name" value="Enolase_C"/>
    <property type="match status" value="1"/>
</dbReference>
<feature type="compositionally biased region" description="Low complexity" evidence="9">
    <location>
        <begin position="336"/>
        <end position="360"/>
    </location>
</feature>
<dbReference type="Gene3D" id="3.40.50.150">
    <property type="entry name" value="Vaccinia Virus protein VP39"/>
    <property type="match status" value="1"/>
</dbReference>
<evidence type="ECO:0000313" key="12">
    <source>
        <dbReference type="EMBL" id="CAL1147799.1"/>
    </source>
</evidence>
<evidence type="ECO:0000256" key="9">
    <source>
        <dbReference type="SAM" id="MobiDB-lite"/>
    </source>
</evidence>
<dbReference type="PROSITE" id="PS00164">
    <property type="entry name" value="ENOLASE"/>
    <property type="match status" value="1"/>
</dbReference>
<evidence type="ECO:0000256" key="7">
    <source>
        <dbReference type="ARBA" id="ARBA00023152"/>
    </source>
</evidence>
<accession>A0A9P1CLK4</accession>
<dbReference type="Gene3D" id="3.20.20.120">
    <property type="entry name" value="Enolase-like C-terminal domain"/>
    <property type="match status" value="1"/>
</dbReference>
<dbReference type="PANTHER" id="PTHR11902">
    <property type="entry name" value="ENOLASE"/>
    <property type="match status" value="1"/>
</dbReference>
<dbReference type="EMBL" id="CAMXCT030001950">
    <property type="protein sequence ID" value="CAL4781736.1"/>
    <property type="molecule type" value="Genomic_DNA"/>
</dbReference>
<feature type="domain" description="Enolase C-terminal TIM barrel" evidence="10">
    <location>
        <begin position="1"/>
        <end position="291"/>
    </location>
</feature>
<dbReference type="SFLD" id="SFLDS00001">
    <property type="entry name" value="Enolase"/>
    <property type="match status" value="1"/>
</dbReference>
<evidence type="ECO:0000256" key="2">
    <source>
        <dbReference type="ARBA" id="ARBA00005031"/>
    </source>
</evidence>
<protein>
    <recommendedName>
        <fullName evidence="4">phosphopyruvate hydratase</fullName>
        <ecNumber evidence="4">4.2.1.11</ecNumber>
    </recommendedName>
</protein>
<reference evidence="11" key="1">
    <citation type="submission" date="2022-10" db="EMBL/GenBank/DDBJ databases">
        <authorList>
            <person name="Chen Y."/>
            <person name="Dougan E. K."/>
            <person name="Chan C."/>
            <person name="Rhodes N."/>
            <person name="Thang M."/>
        </authorList>
    </citation>
    <scope>NUCLEOTIDE SEQUENCE</scope>
</reference>
<dbReference type="PANTHER" id="PTHR11902:SF1">
    <property type="entry name" value="ENOLASE"/>
    <property type="match status" value="1"/>
</dbReference>
<dbReference type="GO" id="GO:0004634">
    <property type="term" value="F:phosphopyruvate hydratase activity"/>
    <property type="evidence" value="ECO:0007669"/>
    <property type="project" value="UniProtKB-EC"/>
</dbReference>
<dbReference type="EMBL" id="CAMXCT020001950">
    <property type="protein sequence ID" value="CAL1147799.1"/>
    <property type="molecule type" value="Genomic_DNA"/>
</dbReference>
<dbReference type="FunFam" id="3.20.20.120:FF:000002">
    <property type="entry name" value="Enolase 1"/>
    <property type="match status" value="1"/>
</dbReference>
<dbReference type="OrthoDB" id="1739814at2759"/>
<feature type="compositionally biased region" description="Basic and acidic residues" evidence="9">
    <location>
        <begin position="365"/>
        <end position="383"/>
    </location>
</feature>
<dbReference type="SFLD" id="SFLDG00178">
    <property type="entry name" value="enolase"/>
    <property type="match status" value="1"/>
</dbReference>
<keyword evidence="6" id="KW-0460">Magnesium</keyword>
<dbReference type="InterPro" id="IPR020809">
    <property type="entry name" value="Enolase_CS"/>
</dbReference>
<keyword evidence="8" id="KW-0456">Lyase</keyword>
<dbReference type="CDD" id="cd02440">
    <property type="entry name" value="AdoMet_MTases"/>
    <property type="match status" value="1"/>
</dbReference>
<dbReference type="InterPro" id="IPR036849">
    <property type="entry name" value="Enolase-like_C_sf"/>
</dbReference>
<evidence type="ECO:0000313" key="13">
    <source>
        <dbReference type="Proteomes" id="UP001152797"/>
    </source>
</evidence>
<keyword evidence="13" id="KW-1185">Reference proteome</keyword>
<comment type="caution">
    <text evidence="11">The sequence shown here is derived from an EMBL/GenBank/DDBJ whole genome shotgun (WGS) entry which is preliminary data.</text>
</comment>
<dbReference type="EC" id="4.2.1.11" evidence="4"/>
<evidence type="ECO:0000256" key="5">
    <source>
        <dbReference type="ARBA" id="ARBA00022490"/>
    </source>
</evidence>
<reference evidence="12" key="2">
    <citation type="submission" date="2024-04" db="EMBL/GenBank/DDBJ databases">
        <authorList>
            <person name="Chen Y."/>
            <person name="Shah S."/>
            <person name="Dougan E. K."/>
            <person name="Thang M."/>
            <person name="Chan C."/>
        </authorList>
    </citation>
    <scope>NUCLEOTIDE SEQUENCE [LARGE SCALE GENOMIC DNA]</scope>
</reference>
<proteinExistence type="inferred from homology"/>
<evidence type="ECO:0000256" key="3">
    <source>
        <dbReference type="ARBA" id="ARBA00009604"/>
    </source>
</evidence>
<dbReference type="SUPFAM" id="SSF53335">
    <property type="entry name" value="S-adenosyl-L-methionine-dependent methyltransferases"/>
    <property type="match status" value="1"/>
</dbReference>